<name>A0A2U3DPG0_PURLI</name>
<accession>A0A2U3DPG0</accession>
<reference evidence="2 3" key="1">
    <citation type="journal article" date="2016" name="Front. Microbiol.">
        <title>Genome and transcriptome sequences reveal the specific parasitism of the nematophagous Purpureocillium lilacinum 36-1.</title>
        <authorList>
            <person name="Xie J."/>
            <person name="Li S."/>
            <person name="Mo C."/>
            <person name="Xiao X."/>
            <person name="Peng D."/>
            <person name="Wang G."/>
            <person name="Xiao Y."/>
        </authorList>
    </citation>
    <scope>NUCLEOTIDE SEQUENCE [LARGE SCALE GENOMIC DNA]</scope>
    <source>
        <strain evidence="2 3">36-1</strain>
    </source>
</reference>
<evidence type="ECO:0000313" key="2">
    <source>
        <dbReference type="EMBL" id="PWI64129.1"/>
    </source>
</evidence>
<feature type="region of interest" description="Disordered" evidence="1">
    <location>
        <begin position="1"/>
        <end position="26"/>
    </location>
</feature>
<feature type="compositionally biased region" description="Basic and acidic residues" evidence="1">
    <location>
        <begin position="80"/>
        <end position="96"/>
    </location>
</feature>
<sequence length="182" mass="19350">MPTTPQKRGGPRKYGSNEEKARRDVLAKRARRHLQQTVAHRDVRFQVYQAPGSSATEIEPAGRLDALADAAQFASQMTTPRRDSMSTELEGNEKADTGPIQGPPVLSPLGSCGAMIVAGPKAPAVAVTPLGAGWHCRSSPSMGAAECRRWVGPAPNGTGRPFACRRPRARRGERGSNTGVPS</sequence>
<feature type="region of interest" description="Disordered" evidence="1">
    <location>
        <begin position="152"/>
        <end position="182"/>
    </location>
</feature>
<organism evidence="2 3">
    <name type="scientific">Purpureocillium lilacinum</name>
    <name type="common">Paecilomyces lilacinus</name>
    <dbReference type="NCBI Taxonomy" id="33203"/>
    <lineage>
        <taxon>Eukaryota</taxon>
        <taxon>Fungi</taxon>
        <taxon>Dikarya</taxon>
        <taxon>Ascomycota</taxon>
        <taxon>Pezizomycotina</taxon>
        <taxon>Sordariomycetes</taxon>
        <taxon>Hypocreomycetidae</taxon>
        <taxon>Hypocreales</taxon>
        <taxon>Ophiocordycipitaceae</taxon>
        <taxon>Purpureocillium</taxon>
    </lineage>
</organism>
<proteinExistence type="predicted"/>
<evidence type="ECO:0000256" key="1">
    <source>
        <dbReference type="SAM" id="MobiDB-lite"/>
    </source>
</evidence>
<feature type="compositionally biased region" description="Basic and acidic residues" evidence="1">
    <location>
        <begin position="15"/>
        <end position="26"/>
    </location>
</feature>
<dbReference type="Proteomes" id="UP000245956">
    <property type="component" value="Unassembled WGS sequence"/>
</dbReference>
<dbReference type="AlphaFoldDB" id="A0A2U3DPG0"/>
<feature type="region of interest" description="Disordered" evidence="1">
    <location>
        <begin position="75"/>
        <end position="103"/>
    </location>
</feature>
<comment type="caution">
    <text evidence="2">The sequence shown here is derived from an EMBL/GenBank/DDBJ whole genome shotgun (WGS) entry which is preliminary data.</text>
</comment>
<gene>
    <name evidence="2" type="ORF">PCL_12113</name>
</gene>
<dbReference type="EMBL" id="LCWV01000089">
    <property type="protein sequence ID" value="PWI64129.1"/>
    <property type="molecule type" value="Genomic_DNA"/>
</dbReference>
<protein>
    <submittedName>
        <fullName evidence="2">Uncharacterized protein</fullName>
    </submittedName>
</protein>
<evidence type="ECO:0000313" key="3">
    <source>
        <dbReference type="Proteomes" id="UP000245956"/>
    </source>
</evidence>